<gene>
    <name evidence="2" type="ORF">BWLFYP14_02831</name>
    <name evidence="1" type="ORF">ERS852478_02170</name>
</gene>
<dbReference type="EMBL" id="CYZN01000013">
    <property type="protein sequence ID" value="CUO21685.1"/>
    <property type="molecule type" value="Genomic_DNA"/>
</dbReference>
<evidence type="ECO:0000313" key="3">
    <source>
        <dbReference type="Proteomes" id="UP000095431"/>
    </source>
</evidence>
<dbReference type="Pfam" id="PF12997">
    <property type="entry name" value="DUF3881"/>
    <property type="match status" value="1"/>
</dbReference>
<name>A0A174DCC0_9FIRM</name>
<evidence type="ECO:0000313" key="4">
    <source>
        <dbReference type="Proteomes" id="UP000366766"/>
    </source>
</evidence>
<organism evidence="1 3">
    <name type="scientific">Blautia wexlerae</name>
    <dbReference type="NCBI Taxonomy" id="418240"/>
    <lineage>
        <taxon>Bacteria</taxon>
        <taxon>Bacillati</taxon>
        <taxon>Bacillota</taxon>
        <taxon>Clostridia</taxon>
        <taxon>Lachnospirales</taxon>
        <taxon>Lachnospiraceae</taxon>
        <taxon>Blautia</taxon>
    </lineage>
</organism>
<dbReference type="Proteomes" id="UP000095431">
    <property type="component" value="Unassembled WGS sequence"/>
</dbReference>
<accession>A0A174DCC0</accession>
<proteinExistence type="predicted"/>
<protein>
    <submittedName>
        <fullName evidence="1">DUF based on E. rectale Gene description</fullName>
    </submittedName>
</protein>
<evidence type="ECO:0000313" key="1">
    <source>
        <dbReference type="EMBL" id="CUO21685.1"/>
    </source>
</evidence>
<reference evidence="1 3" key="1">
    <citation type="submission" date="2015-09" db="EMBL/GenBank/DDBJ databases">
        <authorList>
            <consortium name="Pathogen Informatics"/>
        </authorList>
    </citation>
    <scope>NUCLEOTIDE SEQUENCE [LARGE SCALE GENOMIC DNA]</scope>
    <source>
        <strain evidence="1 3">2789STDY5834863</strain>
    </source>
</reference>
<reference evidence="2 4" key="2">
    <citation type="submission" date="2019-07" db="EMBL/GenBank/DDBJ databases">
        <authorList>
            <person name="Chang H.-W."/>
            <person name="Raman A."/>
            <person name="Venkatesh S."/>
            <person name="Gehrig J."/>
        </authorList>
    </citation>
    <scope>NUCLEOTIDE SEQUENCE [LARGE SCALE GENOMIC DNA]</scope>
    <source>
        <strain evidence="2">Blautia_wexlerae_LFYP_14</strain>
    </source>
</reference>
<dbReference type="AlphaFoldDB" id="A0A174DCC0"/>
<keyword evidence="4" id="KW-1185">Reference proteome</keyword>
<dbReference type="Proteomes" id="UP000366766">
    <property type="component" value="Unassembled WGS sequence"/>
</dbReference>
<sequence>MEGELFQGGVLMHSYLRAVGFSRITKRSSIRQIITDVVETYDEKTVIENYPDGMFAEFSKNYGCDCGITVCGQYDENNVFYPDYYFPFFRGTGITTQESVVIERHADKESFAGACDDLRIGVTLIFYLQNAAEYLQQREKGNILPGGQPLTLSGLAREGKILFPVEKDKEAVKAERELTKNRNHLIAAARNGDEEAMESLTMEDMDTYSMISQRIVTDDIFSIVDSYFMPYGIECDQYSIMGEILDFMTFKNIITGEEICQLTLDCNDMQFDVCINKNDLLGEPKIGRRFKGIIWLQGQLHY</sequence>
<dbReference type="EMBL" id="CABHOF010000060">
    <property type="protein sequence ID" value="VUX66456.1"/>
    <property type="molecule type" value="Genomic_DNA"/>
</dbReference>
<dbReference type="InterPro" id="IPR024541">
    <property type="entry name" value="DUF3881"/>
</dbReference>
<dbReference type="eggNOG" id="ENOG502Z916">
    <property type="taxonomic scope" value="Bacteria"/>
</dbReference>
<evidence type="ECO:0000313" key="2">
    <source>
        <dbReference type="EMBL" id="VUX66456.1"/>
    </source>
</evidence>